<evidence type="ECO:0000313" key="1">
    <source>
        <dbReference type="EMBL" id="NER28169.1"/>
    </source>
</evidence>
<comment type="caution">
    <text evidence="1">The sequence shown here is derived from an EMBL/GenBank/DDBJ whole genome shotgun (WGS) entry which is preliminary data.</text>
</comment>
<name>A0A6B3N508_9CYAN</name>
<proteinExistence type="predicted"/>
<organism evidence="1">
    <name type="scientific">Symploca sp. SIO1C4</name>
    <dbReference type="NCBI Taxonomy" id="2607765"/>
    <lineage>
        <taxon>Bacteria</taxon>
        <taxon>Bacillati</taxon>
        <taxon>Cyanobacteriota</taxon>
        <taxon>Cyanophyceae</taxon>
        <taxon>Coleofasciculales</taxon>
        <taxon>Coleofasciculaceae</taxon>
        <taxon>Symploca</taxon>
    </lineage>
</organism>
<dbReference type="AlphaFoldDB" id="A0A6B3N508"/>
<dbReference type="Gene3D" id="3.40.50.11310">
    <property type="entry name" value="Bacterial phosphonate metabolism protein PhnH"/>
    <property type="match status" value="1"/>
</dbReference>
<dbReference type="NCBIfam" id="TIGR03292">
    <property type="entry name" value="PhnH_redo"/>
    <property type="match status" value="1"/>
</dbReference>
<dbReference type="InterPro" id="IPR008772">
    <property type="entry name" value="Phosphonate_metab_PhnH"/>
</dbReference>
<reference evidence="1" key="1">
    <citation type="submission" date="2019-11" db="EMBL/GenBank/DDBJ databases">
        <title>Genomic insights into an expanded diversity of filamentous marine cyanobacteria reveals the extraordinary biosynthetic potential of Moorea and Okeania.</title>
        <authorList>
            <person name="Ferreira Leao T."/>
            <person name="Wang M."/>
            <person name="Moss N."/>
            <person name="Da Silva R."/>
            <person name="Sanders J."/>
            <person name="Nurk S."/>
            <person name="Gurevich A."/>
            <person name="Humphrey G."/>
            <person name="Reher R."/>
            <person name="Zhu Q."/>
            <person name="Belda-Ferre P."/>
            <person name="Glukhov E."/>
            <person name="Rex R."/>
            <person name="Dorrestein P.C."/>
            <person name="Knight R."/>
            <person name="Pevzner P."/>
            <person name="Gerwick W.H."/>
            <person name="Gerwick L."/>
        </authorList>
    </citation>
    <scope>NUCLEOTIDE SEQUENCE</scope>
    <source>
        <strain evidence="1">SIO1C4</strain>
    </source>
</reference>
<dbReference type="SUPFAM" id="SSF159709">
    <property type="entry name" value="PhnH-like"/>
    <property type="match status" value="1"/>
</dbReference>
<gene>
    <name evidence="1" type="primary">phnH</name>
    <name evidence="1" type="ORF">F6J89_11185</name>
</gene>
<dbReference type="GO" id="GO:0019634">
    <property type="term" value="P:organic phosphonate metabolic process"/>
    <property type="evidence" value="ECO:0007669"/>
    <property type="project" value="InterPro"/>
</dbReference>
<protein>
    <submittedName>
        <fullName evidence="1">Phosphonate C-P lyase system protein PhnH</fullName>
    </submittedName>
</protein>
<dbReference type="PIRSF" id="PIRSF020680">
    <property type="entry name" value="PhnH"/>
    <property type="match status" value="1"/>
</dbReference>
<dbReference type="GO" id="GO:0016829">
    <property type="term" value="F:lyase activity"/>
    <property type="evidence" value="ECO:0007669"/>
    <property type="project" value="UniProtKB-KW"/>
</dbReference>
<accession>A0A6B3N508</accession>
<dbReference type="Pfam" id="PF05845">
    <property type="entry name" value="PhnH"/>
    <property type="match status" value="1"/>
</dbReference>
<dbReference type="EMBL" id="JAAHFQ010000179">
    <property type="protein sequence ID" value="NER28169.1"/>
    <property type="molecule type" value="Genomic_DNA"/>
</dbReference>
<dbReference type="InterPro" id="IPR038058">
    <property type="entry name" value="PhnH-like_sp"/>
</dbReference>
<keyword evidence="1" id="KW-0456">Lyase</keyword>
<sequence length="207" mass="22268">MLQVDLAGIWQDEVQQQIFRQLLSCMSIPGTIADLSLYLGESTALVGVLATLLDNTVTLHDMHELVSQRDRRFLNSPTSTLSEARFIAADGAIAPDANFSPHLGTLASPELGATIVLQGQYLGSGQLTLSLTGPGISSAKENKVALNGFHGAWFSRRQEWVSAFPLGIDLILVDATQVMIIPRTTQIADAGTRRRGEGETRGHGDSK</sequence>